<evidence type="ECO:0000259" key="7">
    <source>
        <dbReference type="Pfam" id="PF00931"/>
    </source>
</evidence>
<evidence type="ECO:0000313" key="12">
    <source>
        <dbReference type="Proteomes" id="UP001172457"/>
    </source>
</evidence>
<keyword evidence="3" id="KW-0547">Nucleotide-binding</keyword>
<reference evidence="11" key="1">
    <citation type="submission" date="2023-03" db="EMBL/GenBank/DDBJ databases">
        <title>Chromosome-scale reference genome and RAD-based genetic map of yellow starthistle (Centaurea solstitialis) reveal putative structural variation and QTLs associated with invader traits.</title>
        <authorList>
            <person name="Reatini B."/>
            <person name="Cang F.A."/>
            <person name="Jiang Q."/>
            <person name="Mckibben M.T.W."/>
            <person name="Barker M.S."/>
            <person name="Rieseberg L.H."/>
            <person name="Dlugosch K.M."/>
        </authorList>
    </citation>
    <scope>NUCLEOTIDE SEQUENCE</scope>
    <source>
        <strain evidence="11">CAN-66</strain>
        <tissue evidence="11">Leaf</tissue>
    </source>
</reference>
<evidence type="ECO:0000256" key="2">
    <source>
        <dbReference type="ARBA" id="ARBA00022737"/>
    </source>
</evidence>
<dbReference type="Proteomes" id="UP001172457">
    <property type="component" value="Chromosome 7"/>
</dbReference>
<evidence type="ECO:0000256" key="1">
    <source>
        <dbReference type="ARBA" id="ARBA00022614"/>
    </source>
</evidence>
<evidence type="ECO:0000256" key="4">
    <source>
        <dbReference type="ARBA" id="ARBA00022821"/>
    </source>
</evidence>
<feature type="domain" description="R13L1/DRL21-like LRR repeat region" evidence="10">
    <location>
        <begin position="706"/>
        <end position="832"/>
    </location>
</feature>
<feature type="region of interest" description="Disordered" evidence="6">
    <location>
        <begin position="1299"/>
        <end position="1339"/>
    </location>
</feature>
<dbReference type="PANTHER" id="PTHR36766">
    <property type="entry name" value="PLANT BROAD-SPECTRUM MILDEW RESISTANCE PROTEIN RPW8"/>
    <property type="match status" value="1"/>
</dbReference>
<keyword evidence="4" id="KW-0611">Plant defense</keyword>
<dbReference type="EMBL" id="JARYMX010000007">
    <property type="protein sequence ID" value="KAJ9541121.1"/>
    <property type="molecule type" value="Genomic_DNA"/>
</dbReference>
<dbReference type="InterPro" id="IPR042197">
    <property type="entry name" value="Apaf_helical"/>
</dbReference>
<dbReference type="GO" id="GO:0043531">
    <property type="term" value="F:ADP binding"/>
    <property type="evidence" value="ECO:0007669"/>
    <property type="project" value="InterPro"/>
</dbReference>
<dbReference type="PRINTS" id="PR00364">
    <property type="entry name" value="DISEASERSIST"/>
</dbReference>
<feature type="domain" description="Disease resistance protein winged helix" evidence="9">
    <location>
        <begin position="445"/>
        <end position="512"/>
    </location>
</feature>
<dbReference type="InterPro" id="IPR058922">
    <property type="entry name" value="WHD_DRP"/>
</dbReference>
<sequence length="1339" mass="151028">MVLAEIVLGAFINVLFEKLASADLIKLARSEGIHSQLVKWKTTLLQIQALLVDAGNKHITDGAVALWLHELQDLAYDIDDLLDDLATEAMRRNFNQESDHATGSSSSTNKVFKFIPACCTKFTPSNIKYCHKMSCKLDEITTKLQHLAEQKNTLGLNVSMDVVERSNGTYKRLEETSLVDESKVMGREGDKEALLEKLLGDEACKRNVGIVSIVGLGGIGKTTLAKVLYNEKKVKDHFELRAWVCVSEEFNVFNLSKAIFQAVAGMNQEFGNLDLLHVALKEKLLNKRFLVVLDDVWNEDYREWELLQSPFVVGAPGSKVIVTTRKTKVASVMNSFQPYNLNVLSHEKALSLFAQYALDEPNFYNHPTLRLTGQSIVKKCGRLPLALVTLGRMLRTKATDDEWKEVLNSEIWDLQDESQILPALRLSYYDLPRHLKQLFAYCSLLPKGYVFDKIELVLLWMAEGFLNQSYGKKSKESLGREYFEELKSRSFFQTLAHDQSRYIMHDLINDLATSVAGEFFFRLDETMDAYDMNESFEKFRHVSFIGQGYEAYRKLKGNLKRARGLRTFLPVSHNFWIRFYLTNNVLAELLPQLQFLRVLNLSNHTITKVPPSIGSLKHIRYLNFSRTSIECLPEQVSDLYNLQSLLLVSCKVLSSLCVSFAKLINLRHLNINDTPMLTKMPLGIGGLTSLQTLSKVIIEGGNGFKISDLKGISDLQGRLSVMGLDKVTSAIQANDALQQKKGLDDLVLEWSDDFDDSRNHMIEYEVLEELRPHHKLKRLEILFYGGIKFPSWVNNPLFDRLTELRLRGCVRCTCLTALGHLESLKKLYVEGMDGVKILGYEVLGPIDSFHGIAFPLLEVLEFSNMQGWEKWSTRLGGDIDGASRSFPRLRKVSIMKCPKLVQISIDLMPSLNNLCISFCSKEVLESMVSVSSSIVTLEMVRVEGLAQLNGEVVELLGAVEDLTIRGCDELRYLCESKSEECKFLVSLRKLEIRSCMRLVSLGEKGVNLGTSTEHVRQMELPDTLEHLHIELCNSLTSFTLSLMHELPSSLKTLKVLSCHNIESISDNGFGIIPPLCLEYLHITGCKNLKLLPFRYEHLERLTSLEHLLISHCPSMDYSFPCGLWPPNLRTLRIGCLNKPMSEWGMQNYPTSLVHLALFGQDSGVVSFVANAEDVTSSSFLLPPSLISLEIFNFMDVESVSEVIQHLPCLKELRIWSCPKLRDVQENTTNPSLNIMVGAASSGNQRSFSVIQGEDSSKKEDLLELLKAHSKCENSAEVIAFQNSWLAKFKFPKVLIKDQGEGDTCHSEDEGGSDDSEDGLPSLERNLNHITLDESDTESE</sequence>
<keyword evidence="2" id="KW-0677">Repeat</keyword>
<dbReference type="Gene3D" id="3.40.50.300">
    <property type="entry name" value="P-loop containing nucleotide triphosphate hydrolases"/>
    <property type="match status" value="1"/>
</dbReference>
<keyword evidence="12" id="KW-1185">Reference proteome</keyword>
<dbReference type="GO" id="GO:0006952">
    <property type="term" value="P:defense response"/>
    <property type="evidence" value="ECO:0007669"/>
    <property type="project" value="UniProtKB-KW"/>
</dbReference>
<proteinExistence type="predicted"/>
<evidence type="ECO:0000259" key="8">
    <source>
        <dbReference type="Pfam" id="PF18052"/>
    </source>
</evidence>
<dbReference type="Pfam" id="PF00931">
    <property type="entry name" value="NB-ARC"/>
    <property type="match status" value="1"/>
</dbReference>
<dbReference type="FunFam" id="3.40.50.300:FF:001091">
    <property type="entry name" value="Probable disease resistance protein At1g61300"/>
    <property type="match status" value="1"/>
</dbReference>
<evidence type="ECO:0000259" key="9">
    <source>
        <dbReference type="Pfam" id="PF23559"/>
    </source>
</evidence>
<dbReference type="SUPFAM" id="SSF52058">
    <property type="entry name" value="L domain-like"/>
    <property type="match status" value="1"/>
</dbReference>
<protein>
    <submittedName>
        <fullName evidence="11">Uncharacterized protein</fullName>
    </submittedName>
</protein>
<dbReference type="Pfam" id="PF25019">
    <property type="entry name" value="LRR_R13L1-DRL21"/>
    <property type="match status" value="1"/>
</dbReference>
<keyword evidence="1" id="KW-0433">Leucine-rich repeat</keyword>
<dbReference type="InterPro" id="IPR002182">
    <property type="entry name" value="NB-ARC"/>
</dbReference>
<dbReference type="InterPro" id="IPR027417">
    <property type="entry name" value="P-loop_NTPase"/>
</dbReference>
<dbReference type="InterPro" id="IPR041118">
    <property type="entry name" value="Rx_N"/>
</dbReference>
<feature type="domain" description="Disease resistance N-terminal" evidence="8">
    <location>
        <begin position="11"/>
        <end position="101"/>
    </location>
</feature>
<dbReference type="Gene3D" id="1.20.5.4130">
    <property type="match status" value="1"/>
</dbReference>
<organism evidence="11 12">
    <name type="scientific">Centaurea solstitialis</name>
    <name type="common">yellow star-thistle</name>
    <dbReference type="NCBI Taxonomy" id="347529"/>
    <lineage>
        <taxon>Eukaryota</taxon>
        <taxon>Viridiplantae</taxon>
        <taxon>Streptophyta</taxon>
        <taxon>Embryophyta</taxon>
        <taxon>Tracheophyta</taxon>
        <taxon>Spermatophyta</taxon>
        <taxon>Magnoliopsida</taxon>
        <taxon>eudicotyledons</taxon>
        <taxon>Gunneridae</taxon>
        <taxon>Pentapetalae</taxon>
        <taxon>asterids</taxon>
        <taxon>campanulids</taxon>
        <taxon>Asterales</taxon>
        <taxon>Asteraceae</taxon>
        <taxon>Carduoideae</taxon>
        <taxon>Cardueae</taxon>
        <taxon>Centaureinae</taxon>
        <taxon>Centaurea</taxon>
    </lineage>
</organism>
<dbReference type="GO" id="GO:0005524">
    <property type="term" value="F:ATP binding"/>
    <property type="evidence" value="ECO:0007669"/>
    <property type="project" value="UniProtKB-KW"/>
</dbReference>
<dbReference type="SUPFAM" id="SSF52540">
    <property type="entry name" value="P-loop containing nucleoside triphosphate hydrolases"/>
    <property type="match status" value="1"/>
</dbReference>
<dbReference type="SUPFAM" id="SSF52047">
    <property type="entry name" value="RNI-like"/>
    <property type="match status" value="1"/>
</dbReference>
<comment type="caution">
    <text evidence="11">The sequence shown here is derived from an EMBL/GenBank/DDBJ whole genome shotgun (WGS) entry which is preliminary data.</text>
</comment>
<dbReference type="Gene3D" id="3.80.10.10">
    <property type="entry name" value="Ribonuclease Inhibitor"/>
    <property type="match status" value="2"/>
</dbReference>
<evidence type="ECO:0000313" key="11">
    <source>
        <dbReference type="EMBL" id="KAJ9541121.1"/>
    </source>
</evidence>
<evidence type="ECO:0000256" key="6">
    <source>
        <dbReference type="SAM" id="MobiDB-lite"/>
    </source>
</evidence>
<name>A0AA38SR69_9ASTR</name>
<dbReference type="Pfam" id="PF23559">
    <property type="entry name" value="WHD_DRP"/>
    <property type="match status" value="1"/>
</dbReference>
<accession>A0AA38SR69</accession>
<gene>
    <name evidence="11" type="ORF">OSB04_027627</name>
</gene>
<feature type="compositionally biased region" description="Basic and acidic residues" evidence="6">
    <location>
        <begin position="1299"/>
        <end position="1308"/>
    </location>
</feature>
<evidence type="ECO:0000256" key="3">
    <source>
        <dbReference type="ARBA" id="ARBA00022741"/>
    </source>
</evidence>
<dbReference type="InterPro" id="IPR056789">
    <property type="entry name" value="LRR_R13L1-DRL21"/>
</dbReference>
<evidence type="ECO:0000256" key="5">
    <source>
        <dbReference type="ARBA" id="ARBA00022840"/>
    </source>
</evidence>
<keyword evidence="5" id="KW-0067">ATP-binding</keyword>
<dbReference type="Gene3D" id="1.10.8.430">
    <property type="entry name" value="Helical domain of apoptotic protease-activating factors"/>
    <property type="match status" value="1"/>
</dbReference>
<feature type="domain" description="NB-ARC" evidence="7">
    <location>
        <begin position="188"/>
        <end position="359"/>
    </location>
</feature>
<dbReference type="GO" id="GO:0051707">
    <property type="term" value="P:response to other organism"/>
    <property type="evidence" value="ECO:0007669"/>
    <property type="project" value="UniProtKB-ARBA"/>
</dbReference>
<evidence type="ECO:0000259" key="10">
    <source>
        <dbReference type="Pfam" id="PF25019"/>
    </source>
</evidence>
<dbReference type="InterPro" id="IPR032675">
    <property type="entry name" value="LRR_dom_sf"/>
</dbReference>
<dbReference type="Pfam" id="PF18052">
    <property type="entry name" value="Rx_N"/>
    <property type="match status" value="1"/>
</dbReference>
<dbReference type="PANTHER" id="PTHR36766:SF61">
    <property type="entry name" value="NB-ARC DOMAIN DISEASE RESISTANCE PROTEIN"/>
    <property type="match status" value="1"/>
</dbReference>